<dbReference type="EMBL" id="CM046389">
    <property type="protein sequence ID" value="KAI8568639.1"/>
    <property type="molecule type" value="Genomic_DNA"/>
</dbReference>
<organism evidence="1 2">
    <name type="scientific">Rhododendron molle</name>
    <name type="common">Chinese azalea</name>
    <name type="synonym">Azalea mollis</name>
    <dbReference type="NCBI Taxonomy" id="49168"/>
    <lineage>
        <taxon>Eukaryota</taxon>
        <taxon>Viridiplantae</taxon>
        <taxon>Streptophyta</taxon>
        <taxon>Embryophyta</taxon>
        <taxon>Tracheophyta</taxon>
        <taxon>Spermatophyta</taxon>
        <taxon>Magnoliopsida</taxon>
        <taxon>eudicotyledons</taxon>
        <taxon>Gunneridae</taxon>
        <taxon>Pentapetalae</taxon>
        <taxon>asterids</taxon>
        <taxon>Ericales</taxon>
        <taxon>Ericaceae</taxon>
        <taxon>Ericoideae</taxon>
        <taxon>Rhodoreae</taxon>
        <taxon>Rhododendron</taxon>
    </lineage>
</organism>
<protein>
    <submittedName>
        <fullName evidence="1">Uncharacterized protein</fullName>
    </submittedName>
</protein>
<evidence type="ECO:0000313" key="1">
    <source>
        <dbReference type="EMBL" id="KAI8568639.1"/>
    </source>
</evidence>
<gene>
    <name evidence="1" type="ORF">RHMOL_Rhmol02G0216100</name>
</gene>
<keyword evidence="2" id="KW-1185">Reference proteome</keyword>
<comment type="caution">
    <text evidence="1">The sequence shown here is derived from an EMBL/GenBank/DDBJ whole genome shotgun (WGS) entry which is preliminary data.</text>
</comment>
<sequence>MLQLKCLKHCMNKFKTLLRLLCKQIIVEIAGMIVTNDKIVVETLRMTLNQRFGDESDGSTNERRAEGEGAVQNNERPQLWKEGIVRTLIYMQ</sequence>
<proteinExistence type="predicted"/>
<reference evidence="1" key="1">
    <citation type="submission" date="2022-02" db="EMBL/GenBank/DDBJ databases">
        <title>Plant Genome Project.</title>
        <authorList>
            <person name="Zhang R.-G."/>
        </authorList>
    </citation>
    <scope>NUCLEOTIDE SEQUENCE</scope>
    <source>
        <strain evidence="1">AT1</strain>
    </source>
</reference>
<accession>A0ACC0PU11</accession>
<dbReference type="Proteomes" id="UP001062846">
    <property type="component" value="Chromosome 2"/>
</dbReference>
<name>A0ACC0PU11_RHOML</name>
<evidence type="ECO:0000313" key="2">
    <source>
        <dbReference type="Proteomes" id="UP001062846"/>
    </source>
</evidence>